<dbReference type="EMBL" id="CAJVCH010569973">
    <property type="protein sequence ID" value="CAG7833676.1"/>
    <property type="molecule type" value="Genomic_DNA"/>
</dbReference>
<sequence>MGGHWVSLLDRQNQLKKLKLVLLNPEILQNVKNAIRRNATTLEDISLVIATPNDMLLHEDAPAENSIFDIMFITDCRNLVNFKLQNAPKIIDVSFLPLSLKTLNICGDIRGVFDYLSMAPDLRSLTLDICDCPISRDLPPEKPLFSQVATLKALIRDTSICKITVSEMGAKQDYKNFMSLCDKMDFIEASLNTLEYKITFPEQDDIGRQGFVNVPRIKIQMSEQFSRRCEFGT</sequence>
<dbReference type="AlphaFoldDB" id="A0A8J2M6B1"/>
<protein>
    <submittedName>
        <fullName evidence="1">Uncharacterized protein</fullName>
    </submittedName>
</protein>
<dbReference type="Proteomes" id="UP000708208">
    <property type="component" value="Unassembled WGS sequence"/>
</dbReference>
<organism evidence="1 2">
    <name type="scientific">Allacma fusca</name>
    <dbReference type="NCBI Taxonomy" id="39272"/>
    <lineage>
        <taxon>Eukaryota</taxon>
        <taxon>Metazoa</taxon>
        <taxon>Ecdysozoa</taxon>
        <taxon>Arthropoda</taxon>
        <taxon>Hexapoda</taxon>
        <taxon>Collembola</taxon>
        <taxon>Symphypleona</taxon>
        <taxon>Sminthuridae</taxon>
        <taxon>Allacma</taxon>
    </lineage>
</organism>
<name>A0A8J2M6B1_9HEXA</name>
<gene>
    <name evidence="1" type="ORF">AFUS01_LOCUS43271</name>
</gene>
<accession>A0A8J2M6B1</accession>
<reference evidence="1" key="1">
    <citation type="submission" date="2021-06" db="EMBL/GenBank/DDBJ databases">
        <authorList>
            <person name="Hodson N. C."/>
            <person name="Mongue J. A."/>
            <person name="Jaron S. K."/>
        </authorList>
    </citation>
    <scope>NUCLEOTIDE SEQUENCE</scope>
</reference>
<evidence type="ECO:0000313" key="2">
    <source>
        <dbReference type="Proteomes" id="UP000708208"/>
    </source>
</evidence>
<proteinExistence type="predicted"/>
<comment type="caution">
    <text evidence="1">The sequence shown here is derived from an EMBL/GenBank/DDBJ whole genome shotgun (WGS) entry which is preliminary data.</text>
</comment>
<evidence type="ECO:0000313" key="1">
    <source>
        <dbReference type="EMBL" id="CAG7833676.1"/>
    </source>
</evidence>
<keyword evidence="2" id="KW-1185">Reference proteome</keyword>